<feature type="transmembrane region" description="Helical" evidence="1">
    <location>
        <begin position="12"/>
        <end position="35"/>
    </location>
</feature>
<proteinExistence type="predicted"/>
<gene>
    <name evidence="2" type="ORF">LCGC14_1418940</name>
</gene>
<sequence>MPDWNLKEYASLFKFGIHILVRLPVWIILILYSVIRREDFAGKRGKDKWQR</sequence>
<organism evidence="2">
    <name type="scientific">marine sediment metagenome</name>
    <dbReference type="NCBI Taxonomy" id="412755"/>
    <lineage>
        <taxon>unclassified sequences</taxon>
        <taxon>metagenomes</taxon>
        <taxon>ecological metagenomes</taxon>
    </lineage>
</organism>
<keyword evidence="1" id="KW-0812">Transmembrane</keyword>
<keyword evidence="1" id="KW-1133">Transmembrane helix</keyword>
<reference evidence="2" key="1">
    <citation type="journal article" date="2015" name="Nature">
        <title>Complex archaea that bridge the gap between prokaryotes and eukaryotes.</title>
        <authorList>
            <person name="Spang A."/>
            <person name="Saw J.H."/>
            <person name="Jorgensen S.L."/>
            <person name="Zaremba-Niedzwiedzka K."/>
            <person name="Martijn J."/>
            <person name="Lind A.E."/>
            <person name="van Eijk R."/>
            <person name="Schleper C."/>
            <person name="Guy L."/>
            <person name="Ettema T.J."/>
        </authorList>
    </citation>
    <scope>NUCLEOTIDE SEQUENCE</scope>
</reference>
<keyword evidence="1" id="KW-0472">Membrane</keyword>
<dbReference type="EMBL" id="LAZR01009441">
    <property type="protein sequence ID" value="KKM72592.1"/>
    <property type="molecule type" value="Genomic_DNA"/>
</dbReference>
<name>A0A0F9MTN1_9ZZZZ</name>
<evidence type="ECO:0000313" key="2">
    <source>
        <dbReference type="EMBL" id="KKM72592.1"/>
    </source>
</evidence>
<protein>
    <submittedName>
        <fullName evidence="2">Uncharacterized protein</fullName>
    </submittedName>
</protein>
<accession>A0A0F9MTN1</accession>
<dbReference type="AlphaFoldDB" id="A0A0F9MTN1"/>
<evidence type="ECO:0000256" key="1">
    <source>
        <dbReference type="SAM" id="Phobius"/>
    </source>
</evidence>
<comment type="caution">
    <text evidence="2">The sequence shown here is derived from an EMBL/GenBank/DDBJ whole genome shotgun (WGS) entry which is preliminary data.</text>
</comment>